<reference evidence="3" key="1">
    <citation type="journal article" date="2020" name="Stud. Mycol.">
        <title>101 Dothideomycetes genomes: a test case for predicting lifestyles and emergence of pathogens.</title>
        <authorList>
            <person name="Haridas S."/>
            <person name="Albert R."/>
            <person name="Binder M."/>
            <person name="Bloem J."/>
            <person name="Labutti K."/>
            <person name="Salamov A."/>
            <person name="Andreopoulos B."/>
            <person name="Baker S."/>
            <person name="Barry K."/>
            <person name="Bills G."/>
            <person name="Bluhm B."/>
            <person name="Cannon C."/>
            <person name="Castanera R."/>
            <person name="Culley D."/>
            <person name="Daum C."/>
            <person name="Ezra D."/>
            <person name="Gonzalez J."/>
            <person name="Henrissat B."/>
            <person name="Kuo A."/>
            <person name="Liang C."/>
            <person name="Lipzen A."/>
            <person name="Lutzoni F."/>
            <person name="Magnuson J."/>
            <person name="Mondo S."/>
            <person name="Nolan M."/>
            <person name="Ohm R."/>
            <person name="Pangilinan J."/>
            <person name="Park H.-J."/>
            <person name="Ramirez L."/>
            <person name="Alfaro M."/>
            <person name="Sun H."/>
            <person name="Tritt A."/>
            <person name="Yoshinaga Y."/>
            <person name="Zwiers L.-H."/>
            <person name="Turgeon B."/>
            <person name="Goodwin S."/>
            <person name="Spatafora J."/>
            <person name="Crous P."/>
            <person name="Grigoriev I."/>
        </authorList>
    </citation>
    <scope>NUCLEOTIDE SEQUENCE</scope>
    <source>
        <strain evidence="3">ATCC 16933</strain>
    </source>
</reference>
<name>A0A6A6NQ52_9PEZI</name>
<dbReference type="InterPro" id="IPR003615">
    <property type="entry name" value="HNH_nuc"/>
</dbReference>
<dbReference type="EMBL" id="MU001694">
    <property type="protein sequence ID" value="KAF2453895.1"/>
    <property type="molecule type" value="Genomic_DNA"/>
</dbReference>
<evidence type="ECO:0000313" key="3">
    <source>
        <dbReference type="EMBL" id="KAF2453895.1"/>
    </source>
</evidence>
<protein>
    <recommendedName>
        <fullName evidence="2">HNH nuclease domain-containing protein</fullName>
    </recommendedName>
</protein>
<dbReference type="AlphaFoldDB" id="A0A6A6NQ52"/>
<sequence length="409" mass="46265">MALPLPALTGRDGTTRQIPILAPVEDSTHSSMTHNVILFLHPGYSPPLNVLFSLPCADRVSESGVYGVHHRTALTACQIIANNAFTGFLAVDAKGESRIDETIGPDEILTGREYFFVVEGDVRYPVVPSFRDWEFPHHRVPDFWPHIPPAESLYNDVCLVTKFPWAVTKSHIVPSIEKDWFNTNCMWRYSNSIVPDIDDVKNILLLKMDLHFCFDRFMFTFVPKPRASGTSSHKEATEEALSYTLHVLAGDQALFASLHHDIQLPHLRSVAAEYLFARFALAIFIGIKPFVNAGYKRRIARFMVVKDSGGPEMVVEDIDGQVLQSRYDGGKGRSASPSKRKRADEDTMEQQEDGETAVDEIDEPALQEKDTNDAWYADVLDCEQVRGRPTKRQRALYQVDDYFDSRSIW</sequence>
<evidence type="ECO:0000259" key="2">
    <source>
        <dbReference type="Pfam" id="PF13391"/>
    </source>
</evidence>
<gene>
    <name evidence="3" type="ORF">BDY21DRAFT_354445</name>
</gene>
<evidence type="ECO:0000256" key="1">
    <source>
        <dbReference type="SAM" id="MobiDB-lite"/>
    </source>
</evidence>
<organism evidence="3 4">
    <name type="scientific">Lineolata rhizophorae</name>
    <dbReference type="NCBI Taxonomy" id="578093"/>
    <lineage>
        <taxon>Eukaryota</taxon>
        <taxon>Fungi</taxon>
        <taxon>Dikarya</taxon>
        <taxon>Ascomycota</taxon>
        <taxon>Pezizomycotina</taxon>
        <taxon>Dothideomycetes</taxon>
        <taxon>Dothideomycetes incertae sedis</taxon>
        <taxon>Lineolatales</taxon>
        <taxon>Lineolataceae</taxon>
        <taxon>Lineolata</taxon>
    </lineage>
</organism>
<keyword evidence="4" id="KW-1185">Reference proteome</keyword>
<feature type="compositionally biased region" description="Acidic residues" evidence="1">
    <location>
        <begin position="346"/>
        <end position="364"/>
    </location>
</feature>
<proteinExistence type="predicted"/>
<accession>A0A6A6NQ52</accession>
<feature type="domain" description="HNH nuclease" evidence="2">
    <location>
        <begin position="158"/>
        <end position="222"/>
    </location>
</feature>
<evidence type="ECO:0000313" key="4">
    <source>
        <dbReference type="Proteomes" id="UP000799766"/>
    </source>
</evidence>
<feature type="region of interest" description="Disordered" evidence="1">
    <location>
        <begin position="326"/>
        <end position="364"/>
    </location>
</feature>
<dbReference type="Pfam" id="PF13391">
    <property type="entry name" value="HNH_2"/>
    <property type="match status" value="1"/>
</dbReference>
<dbReference type="Proteomes" id="UP000799766">
    <property type="component" value="Unassembled WGS sequence"/>
</dbReference>
<dbReference type="OrthoDB" id="2142759at2759"/>